<dbReference type="PANTHER" id="PTHR38600:SF2">
    <property type="entry name" value="SLL0088 PROTEIN"/>
    <property type="match status" value="1"/>
</dbReference>
<dbReference type="EMBL" id="FMAK01000037">
    <property type="protein sequence ID" value="SCB69175.1"/>
    <property type="molecule type" value="Genomic_DNA"/>
</dbReference>
<accession>A0A1G4EJB4</accession>
<evidence type="ECO:0000259" key="2">
    <source>
        <dbReference type="SMART" id="SM00418"/>
    </source>
</evidence>
<dbReference type="CDD" id="cd00090">
    <property type="entry name" value="HTH_ARSR"/>
    <property type="match status" value="1"/>
</dbReference>
<dbReference type="SMART" id="SM00418">
    <property type="entry name" value="HTH_ARSR"/>
    <property type="match status" value="1"/>
</dbReference>
<dbReference type="GO" id="GO:0003700">
    <property type="term" value="F:DNA-binding transcription factor activity"/>
    <property type="evidence" value="ECO:0007669"/>
    <property type="project" value="InterPro"/>
</dbReference>
<dbReference type="Pfam" id="PF01022">
    <property type="entry name" value="HTH_5"/>
    <property type="match status" value="1"/>
</dbReference>
<evidence type="ECO:0000256" key="1">
    <source>
        <dbReference type="ARBA" id="ARBA00023125"/>
    </source>
</evidence>
<sequence length="197" mass="23009">MKQKAISIIETYEQLKVISDPLRTKMLIYLVEKPYTGHQLAQLLNLSRAKILYHLRELEKHNIIQLVKKEEQGGNILKYYQAVSRGFIPANHLLHYIESQQATRQSYLEVLHRAQTRILTAPDTSFDLTSSHVEDWPSISMQTEFSLTEEQFIKFLNQYRNLVKETLAASTETDTNKNFYVTITGFEIDQLLFNEDL</sequence>
<proteinExistence type="predicted"/>
<evidence type="ECO:0000313" key="4">
    <source>
        <dbReference type="Proteomes" id="UP000195696"/>
    </source>
</evidence>
<dbReference type="InterPro" id="IPR011991">
    <property type="entry name" value="ArsR-like_HTH"/>
</dbReference>
<reference evidence="3 4" key="1">
    <citation type="submission" date="2016-08" db="EMBL/GenBank/DDBJ databases">
        <authorList>
            <person name="Seilhamer J.J."/>
        </authorList>
    </citation>
    <scope>NUCLEOTIDE SEQUENCE [LARGE SCALE GENOMIC DNA]</scope>
    <source>
        <strain evidence="3 4">SDA_GO95</strain>
    </source>
</reference>
<keyword evidence="1" id="KW-0238">DNA-binding</keyword>
<dbReference type="Gene3D" id="1.10.10.10">
    <property type="entry name" value="Winged helix-like DNA-binding domain superfamily/Winged helix DNA-binding domain"/>
    <property type="match status" value="1"/>
</dbReference>
<evidence type="ECO:0000313" key="3">
    <source>
        <dbReference type="EMBL" id="SCB69175.1"/>
    </source>
</evidence>
<protein>
    <submittedName>
        <fullName evidence="3">Transcriptional regulator, ArsR</fullName>
    </submittedName>
</protein>
<dbReference type="InterPro" id="IPR036388">
    <property type="entry name" value="WH-like_DNA-bd_sf"/>
</dbReference>
<dbReference type="GO" id="GO:0003677">
    <property type="term" value="F:DNA binding"/>
    <property type="evidence" value="ECO:0007669"/>
    <property type="project" value="UniProtKB-KW"/>
</dbReference>
<dbReference type="PANTHER" id="PTHR38600">
    <property type="entry name" value="TRANSCRIPTIONAL REGULATORY PROTEIN"/>
    <property type="match status" value="1"/>
</dbReference>
<name>A0A1G4EJB4_BACMY</name>
<dbReference type="SUPFAM" id="SSF46785">
    <property type="entry name" value="Winged helix' DNA-binding domain"/>
    <property type="match status" value="1"/>
</dbReference>
<gene>
    <name evidence="3" type="ORF">BWGO95_03327</name>
</gene>
<dbReference type="InterPro" id="IPR036390">
    <property type="entry name" value="WH_DNA-bd_sf"/>
</dbReference>
<dbReference type="RefSeq" id="WP_088099327.1">
    <property type="nucleotide sequence ID" value="NZ_FMAK01000037.1"/>
</dbReference>
<dbReference type="AlphaFoldDB" id="A0A1G4EJB4"/>
<dbReference type="InterPro" id="IPR001845">
    <property type="entry name" value="HTH_ArsR_DNA-bd_dom"/>
</dbReference>
<dbReference type="Proteomes" id="UP000195696">
    <property type="component" value="Unassembled WGS sequence"/>
</dbReference>
<organism evidence="3 4">
    <name type="scientific">Bacillus mycoides</name>
    <dbReference type="NCBI Taxonomy" id="1405"/>
    <lineage>
        <taxon>Bacteria</taxon>
        <taxon>Bacillati</taxon>
        <taxon>Bacillota</taxon>
        <taxon>Bacilli</taxon>
        <taxon>Bacillales</taxon>
        <taxon>Bacillaceae</taxon>
        <taxon>Bacillus</taxon>
        <taxon>Bacillus cereus group</taxon>
    </lineage>
</organism>
<feature type="domain" description="HTH arsR-type" evidence="2">
    <location>
        <begin position="13"/>
        <end position="112"/>
    </location>
</feature>